<evidence type="ECO:0000313" key="4">
    <source>
        <dbReference type="EMBL" id="KAF5605986.1"/>
    </source>
</evidence>
<sequence length="857" mass="97688">MSNSKWSIRKVVRSLVPTSVQPANVTIPGEDSTVALVEQPIHEPVLTTPGYHGPAEHEKPLWEEQLDESDLDLAPDDPILLWNKAYNAIKRNNGDLVTTFEKILKEDIIGGDSGENQVGFSDINGQYRLVLMKLAVEKSIQKVKTHEAVKEGVLTLSTLVVDLKGVGDAIMSSQPPAAMAWSGICAILPILTRSLLQEQAMVEGLNHVISKMEWYLGLGSYVVMDQWQDNRQLSKLKATLEKRILNVYESMLEYQMRSVTHCYDKHPVIRGVKTILGSNDWRTRNKELEKRERDAEKELLQYSDWHGNSIFGNIARNTETTLAHLRHQFGQTKLGERATAIGRFKTTCYEQLMEAIPPRVPGTCEWLRKHAKFTEWNQQKFGLLLISAGPGCGKSVLARYLVQDVLPFGDPAATVAYFFFSENERSIPNALSAMIHQILCSLSSLFDSCIAEVQALGPNLLSDLGSLWRMFELIVGHPNKRQIVCVLDALNECGDAERKKFNQLLRKFLCRKFSHPPRVKFLIMTREDPDILEDFRGFESMHSVQLSEESKKRDVAFEGCDVPVQLRSIDLLEDINVVIAHHLRQLLLTKAMTQDTWQLVASALEQSPSEPRTYLWVSSVFDVLEQNLDDTVKKWEQLVQRPPGTLFRAYEDMLRDISEEERRKVTRLFRLMIAAEKPMALHELNVALHVQDRRTVYLENDMAHPSNKSFQKWLARTCGGFVAEFDNRIMFVHRSAKAFLLSPDDKSASRQEIERGTYLWQGSITIVQAHRTAAESCILYLSLGVLSTAKFRDLTRVFNKALGEAQVMLRDRSLRPDEFLDHAYDQCEQAVRDQGLSTYSLYSLRNWASHFYCAQEF</sequence>
<evidence type="ECO:0000256" key="1">
    <source>
        <dbReference type="ARBA" id="ARBA00022737"/>
    </source>
</evidence>
<keyword evidence="1" id="KW-0677">Repeat</keyword>
<evidence type="ECO:0000313" key="5">
    <source>
        <dbReference type="Proteomes" id="UP000547976"/>
    </source>
</evidence>
<dbReference type="RefSeq" id="XP_036538194.1">
    <property type="nucleotide sequence ID" value="XM_036684509.1"/>
</dbReference>
<dbReference type="Pfam" id="PF24883">
    <property type="entry name" value="NPHP3_N"/>
    <property type="match status" value="1"/>
</dbReference>
<dbReference type="OrthoDB" id="163438at2759"/>
<feature type="domain" description="Nephrocystin 3-like N-terminal" evidence="3">
    <location>
        <begin position="362"/>
        <end position="526"/>
    </location>
</feature>
<accession>A0A8H5V0F5</accession>
<dbReference type="Gene3D" id="3.40.50.300">
    <property type="entry name" value="P-loop containing nucleotide triphosphate hydrolases"/>
    <property type="match status" value="1"/>
</dbReference>
<dbReference type="InterPro" id="IPR056884">
    <property type="entry name" value="NPHP3-like_N"/>
</dbReference>
<proteinExistence type="predicted"/>
<evidence type="ECO:0000259" key="3">
    <source>
        <dbReference type="Pfam" id="PF24883"/>
    </source>
</evidence>
<protein>
    <submittedName>
        <fullName evidence="4">Ankyrin repeat</fullName>
    </submittedName>
</protein>
<gene>
    <name evidence="4" type="ORF">FSUBG_6322</name>
</gene>
<dbReference type="PANTHER" id="PTHR10039">
    <property type="entry name" value="AMELOGENIN"/>
    <property type="match status" value="1"/>
</dbReference>
<dbReference type="EMBL" id="JAAOAV010000065">
    <property type="protein sequence ID" value="KAF5605986.1"/>
    <property type="molecule type" value="Genomic_DNA"/>
</dbReference>
<dbReference type="InterPro" id="IPR031359">
    <property type="entry name" value="NACHT_N"/>
</dbReference>
<dbReference type="SUPFAM" id="SSF52540">
    <property type="entry name" value="P-loop containing nucleoside triphosphate hydrolases"/>
    <property type="match status" value="1"/>
</dbReference>
<evidence type="ECO:0000259" key="2">
    <source>
        <dbReference type="Pfam" id="PF17100"/>
    </source>
</evidence>
<organism evidence="4 5">
    <name type="scientific">Gibberella subglutinans</name>
    <name type="common">Fusarium subglutinans</name>
    <dbReference type="NCBI Taxonomy" id="42677"/>
    <lineage>
        <taxon>Eukaryota</taxon>
        <taxon>Fungi</taxon>
        <taxon>Dikarya</taxon>
        <taxon>Ascomycota</taxon>
        <taxon>Pezizomycotina</taxon>
        <taxon>Sordariomycetes</taxon>
        <taxon>Hypocreomycetidae</taxon>
        <taxon>Hypocreales</taxon>
        <taxon>Nectriaceae</taxon>
        <taxon>Fusarium</taxon>
        <taxon>Fusarium fujikuroi species complex</taxon>
    </lineage>
</organism>
<keyword evidence="5" id="KW-1185">Reference proteome</keyword>
<dbReference type="AlphaFoldDB" id="A0A8H5V0F5"/>
<feature type="domain" description="NWD NACHT-NTPase N-terminal" evidence="2">
    <location>
        <begin position="81"/>
        <end position="293"/>
    </location>
</feature>
<dbReference type="Pfam" id="PF17100">
    <property type="entry name" value="NACHT_N"/>
    <property type="match status" value="1"/>
</dbReference>
<name>A0A8H5V0F5_GIBSU</name>
<dbReference type="GeneID" id="59319227"/>
<dbReference type="Proteomes" id="UP000547976">
    <property type="component" value="Unassembled WGS sequence"/>
</dbReference>
<dbReference type="InterPro" id="IPR027417">
    <property type="entry name" value="P-loop_NTPase"/>
</dbReference>
<reference evidence="4 5" key="1">
    <citation type="submission" date="2020-05" db="EMBL/GenBank/DDBJ databases">
        <title>Identification and distribution of gene clusters putatively required for synthesis of sphingolipid metabolism inhibitors in phylogenetically diverse species of the filamentous fungus Fusarium.</title>
        <authorList>
            <person name="Kim H.-S."/>
            <person name="Busman M."/>
            <person name="Brown D.W."/>
            <person name="Divon H."/>
            <person name="Uhlig S."/>
            <person name="Proctor R.H."/>
        </authorList>
    </citation>
    <scope>NUCLEOTIDE SEQUENCE [LARGE SCALE GENOMIC DNA]</scope>
    <source>
        <strain evidence="4 5">NRRL 66333</strain>
    </source>
</reference>
<dbReference type="PANTHER" id="PTHR10039:SF14">
    <property type="entry name" value="NACHT DOMAIN-CONTAINING PROTEIN"/>
    <property type="match status" value="1"/>
</dbReference>
<comment type="caution">
    <text evidence="4">The sequence shown here is derived from an EMBL/GenBank/DDBJ whole genome shotgun (WGS) entry which is preliminary data.</text>
</comment>